<dbReference type="GO" id="GO:0005524">
    <property type="term" value="F:ATP binding"/>
    <property type="evidence" value="ECO:0007669"/>
    <property type="project" value="UniProtKB-KW"/>
</dbReference>
<accession>A0A7W3ZCQ4</accession>
<dbReference type="SUPFAM" id="SSF55874">
    <property type="entry name" value="ATPase domain of HSP90 chaperone/DNA topoisomerase II/histidine kinase"/>
    <property type="match status" value="1"/>
</dbReference>
<dbReference type="CDD" id="cd16936">
    <property type="entry name" value="HATPase_RsbW-like"/>
    <property type="match status" value="1"/>
</dbReference>
<keyword evidence="2" id="KW-0067">ATP-binding</keyword>
<dbReference type="Gene3D" id="3.30.565.10">
    <property type="entry name" value="Histidine kinase-like ATPase, C-terminal domain"/>
    <property type="match status" value="1"/>
</dbReference>
<evidence type="ECO:0000259" key="1">
    <source>
        <dbReference type="Pfam" id="PF13581"/>
    </source>
</evidence>
<dbReference type="AlphaFoldDB" id="A0A7W3ZCQ4"/>
<evidence type="ECO:0000313" key="2">
    <source>
        <dbReference type="EMBL" id="MBB1156118.1"/>
    </source>
</evidence>
<gene>
    <name evidence="2" type="ORF">H4281_23455</name>
</gene>
<dbReference type="Proteomes" id="UP000526734">
    <property type="component" value="Unassembled WGS sequence"/>
</dbReference>
<dbReference type="Pfam" id="PF13581">
    <property type="entry name" value="HATPase_c_2"/>
    <property type="match status" value="1"/>
</dbReference>
<comment type="caution">
    <text evidence="2">The sequence shown here is derived from an EMBL/GenBank/DDBJ whole genome shotgun (WGS) entry which is preliminary data.</text>
</comment>
<reference evidence="2 3" key="1">
    <citation type="submission" date="2020-08" db="EMBL/GenBank/DDBJ databases">
        <title>Amycolatopsis sp. nov. DR6-1 isolated from Dendrobium heterocarpum.</title>
        <authorList>
            <person name="Tedsree N."/>
            <person name="Kuncharoen N."/>
            <person name="Likhitwitayawuid K."/>
            <person name="Tanasupawat S."/>
        </authorList>
    </citation>
    <scope>NUCLEOTIDE SEQUENCE [LARGE SCALE GENOMIC DNA]</scope>
    <source>
        <strain evidence="2 3">DR6-1</strain>
    </source>
</reference>
<dbReference type="EMBL" id="JACGZW010000008">
    <property type="protein sequence ID" value="MBB1156118.1"/>
    <property type="molecule type" value="Genomic_DNA"/>
</dbReference>
<keyword evidence="3" id="KW-1185">Reference proteome</keyword>
<evidence type="ECO:0000313" key="3">
    <source>
        <dbReference type="Proteomes" id="UP000526734"/>
    </source>
</evidence>
<proteinExistence type="predicted"/>
<sequence>MIAVKARDIEELGVLIPAIVDRLAGATGMTHSQAYRMRLAAEEITTNIVTHGYGGRGGTIDIDAGYDDAWVWVRIEDDAPEFDPSAYDVASRLAMDPGWAPLGGFGLFLALSSVDSLEHVRAGGRNRNLLKIRRGGGTDEEIVRTGRR</sequence>
<protein>
    <submittedName>
        <fullName evidence="2">ATP-binding protein</fullName>
    </submittedName>
</protein>
<keyword evidence="2" id="KW-0547">Nucleotide-binding</keyword>
<dbReference type="RefSeq" id="WP_182893082.1">
    <property type="nucleotide sequence ID" value="NZ_JACGZW010000008.1"/>
</dbReference>
<organism evidence="2 3">
    <name type="scientific">Amycolatopsis dendrobii</name>
    <dbReference type="NCBI Taxonomy" id="2760662"/>
    <lineage>
        <taxon>Bacteria</taxon>
        <taxon>Bacillati</taxon>
        <taxon>Actinomycetota</taxon>
        <taxon>Actinomycetes</taxon>
        <taxon>Pseudonocardiales</taxon>
        <taxon>Pseudonocardiaceae</taxon>
        <taxon>Amycolatopsis</taxon>
    </lineage>
</organism>
<dbReference type="InterPro" id="IPR036890">
    <property type="entry name" value="HATPase_C_sf"/>
</dbReference>
<feature type="domain" description="Histidine kinase/HSP90-like ATPase" evidence="1">
    <location>
        <begin position="18"/>
        <end position="127"/>
    </location>
</feature>
<name>A0A7W3ZCQ4_9PSEU</name>
<dbReference type="InterPro" id="IPR003594">
    <property type="entry name" value="HATPase_dom"/>
</dbReference>